<organism evidence="8 9">
    <name type="scientific">Haematococcus lacustris</name>
    <name type="common">Green alga</name>
    <name type="synonym">Haematococcus pluvialis</name>
    <dbReference type="NCBI Taxonomy" id="44745"/>
    <lineage>
        <taxon>Eukaryota</taxon>
        <taxon>Viridiplantae</taxon>
        <taxon>Chlorophyta</taxon>
        <taxon>core chlorophytes</taxon>
        <taxon>Chlorophyceae</taxon>
        <taxon>CS clade</taxon>
        <taxon>Chlamydomonadales</taxon>
        <taxon>Haematococcaceae</taxon>
        <taxon>Haematococcus</taxon>
    </lineage>
</organism>
<dbReference type="GO" id="GO:0005524">
    <property type="term" value="F:ATP binding"/>
    <property type="evidence" value="ECO:0007669"/>
    <property type="project" value="UniProtKB-KW"/>
</dbReference>
<evidence type="ECO:0000313" key="8">
    <source>
        <dbReference type="EMBL" id="GFH15922.1"/>
    </source>
</evidence>
<name>A0A699ZJK4_HAELA</name>
<comment type="caution">
    <text evidence="8">The sequence shown here is derived from an EMBL/GenBank/DDBJ whole genome shotgun (WGS) entry which is preliminary data.</text>
</comment>
<protein>
    <recommendedName>
        <fullName evidence="1 6">Inositol-pentakisphosphate 2-kinase</fullName>
        <ecNumber evidence="1 6">2.7.1.158</ecNumber>
    </recommendedName>
</protein>
<keyword evidence="9" id="KW-1185">Reference proteome</keyword>
<proteinExistence type="predicted"/>
<accession>A0A699ZJK4</accession>
<dbReference type="GO" id="GO:0005634">
    <property type="term" value="C:nucleus"/>
    <property type="evidence" value="ECO:0007669"/>
    <property type="project" value="TreeGrafter"/>
</dbReference>
<dbReference type="Pfam" id="PF06090">
    <property type="entry name" value="Ins_P5_2-kin"/>
    <property type="match status" value="1"/>
</dbReference>
<keyword evidence="5 6" id="KW-0067">ATP-binding</keyword>
<reference evidence="8 9" key="1">
    <citation type="submission" date="2020-02" db="EMBL/GenBank/DDBJ databases">
        <title>Draft genome sequence of Haematococcus lacustris strain NIES-144.</title>
        <authorList>
            <person name="Morimoto D."/>
            <person name="Nakagawa S."/>
            <person name="Yoshida T."/>
            <person name="Sawayama S."/>
        </authorList>
    </citation>
    <scope>NUCLEOTIDE SEQUENCE [LARGE SCALE GENOMIC DNA]</scope>
    <source>
        <strain evidence="8 9">NIES-144</strain>
    </source>
</reference>
<evidence type="ECO:0000256" key="5">
    <source>
        <dbReference type="ARBA" id="ARBA00022840"/>
    </source>
</evidence>
<comment type="function">
    <text evidence="6">Phosphorylates Ins(1,3,4,5,6)P5 at position 2 to form Ins(1,2,3,4,5,6)P6 (InsP6 or phytate).</text>
</comment>
<dbReference type="GO" id="GO:0035299">
    <property type="term" value="F:inositol-1,3,4,5,6-pentakisphosphate 2-kinase activity"/>
    <property type="evidence" value="ECO:0007669"/>
    <property type="project" value="UniProtKB-EC"/>
</dbReference>
<keyword evidence="4 6" id="KW-0418">Kinase</keyword>
<comment type="domain">
    <text evidence="6">The EXKPK motif is conserved in inositol-pentakisphosphate 2-kinases of both family 1 and 2.</text>
</comment>
<keyword evidence="2 6" id="KW-0808">Transferase</keyword>
<dbReference type="Proteomes" id="UP000485058">
    <property type="component" value="Unassembled WGS sequence"/>
</dbReference>
<evidence type="ECO:0000256" key="7">
    <source>
        <dbReference type="SAM" id="MobiDB-lite"/>
    </source>
</evidence>
<dbReference type="AlphaFoldDB" id="A0A699ZJK4"/>
<evidence type="ECO:0000256" key="1">
    <source>
        <dbReference type="ARBA" id="ARBA00012023"/>
    </source>
</evidence>
<dbReference type="EC" id="2.7.1.158" evidence="1 6"/>
<dbReference type="PANTHER" id="PTHR14456:SF2">
    <property type="entry name" value="INOSITOL-PENTAKISPHOSPHATE 2-KINASE"/>
    <property type="match status" value="1"/>
</dbReference>
<evidence type="ECO:0000256" key="3">
    <source>
        <dbReference type="ARBA" id="ARBA00022741"/>
    </source>
</evidence>
<comment type="catalytic activity">
    <reaction evidence="6">
        <text>1D-myo-inositol 1,3,4,5,6-pentakisphosphate + ATP = 1D-myo-inositol hexakisphosphate + ADP + H(+)</text>
        <dbReference type="Rhea" id="RHEA:20313"/>
        <dbReference type="ChEBI" id="CHEBI:15378"/>
        <dbReference type="ChEBI" id="CHEBI:30616"/>
        <dbReference type="ChEBI" id="CHEBI:57733"/>
        <dbReference type="ChEBI" id="CHEBI:58130"/>
        <dbReference type="ChEBI" id="CHEBI:456216"/>
        <dbReference type="EC" id="2.7.1.158"/>
    </reaction>
</comment>
<dbReference type="EMBL" id="BLLF01000920">
    <property type="protein sequence ID" value="GFH15922.1"/>
    <property type="molecule type" value="Genomic_DNA"/>
</dbReference>
<feature type="non-terminal residue" evidence="8">
    <location>
        <position position="1"/>
    </location>
</feature>
<evidence type="ECO:0000256" key="6">
    <source>
        <dbReference type="RuleBase" id="RU364126"/>
    </source>
</evidence>
<evidence type="ECO:0000256" key="2">
    <source>
        <dbReference type="ARBA" id="ARBA00022679"/>
    </source>
</evidence>
<keyword evidence="3 6" id="KW-0547">Nucleotide-binding</keyword>
<sequence length="78" mass="8535">MHALHKHLEGAGPMSRYDPRDLFSQQRGRVAQALRQLRAVPNNNLRVFLDGKLVVGKLPQAHTMMHGADGDQVGLGPG</sequence>
<dbReference type="PANTHER" id="PTHR14456">
    <property type="entry name" value="INOSITOL POLYPHOSPHATE KINASE 1"/>
    <property type="match status" value="1"/>
</dbReference>
<dbReference type="GO" id="GO:0032958">
    <property type="term" value="P:inositol phosphate biosynthetic process"/>
    <property type="evidence" value="ECO:0007669"/>
    <property type="project" value="TreeGrafter"/>
</dbReference>
<evidence type="ECO:0000313" key="9">
    <source>
        <dbReference type="Proteomes" id="UP000485058"/>
    </source>
</evidence>
<evidence type="ECO:0000256" key="4">
    <source>
        <dbReference type="ARBA" id="ARBA00022777"/>
    </source>
</evidence>
<feature type="region of interest" description="Disordered" evidence="7">
    <location>
        <begin position="1"/>
        <end position="20"/>
    </location>
</feature>
<dbReference type="InterPro" id="IPR009286">
    <property type="entry name" value="Ins_P5_2-kin"/>
</dbReference>
<gene>
    <name evidence="8" type="ORF">HaLaN_12248</name>
</gene>